<dbReference type="RefSeq" id="WP_277866636.1">
    <property type="nucleotide sequence ID" value="NZ_JAKKUT010000002.1"/>
</dbReference>
<name>A0ABT6EY49_9SYNE</name>
<comment type="caution">
    <text evidence="1">The sequence shown here is derived from an EMBL/GenBank/DDBJ whole genome shotgun (WGS) entry which is preliminary data.</text>
</comment>
<proteinExistence type="predicted"/>
<protein>
    <submittedName>
        <fullName evidence="1">Uncharacterized protein</fullName>
    </submittedName>
</protein>
<dbReference type="EMBL" id="JAKKUT010000002">
    <property type="protein sequence ID" value="MDG2990735.1"/>
    <property type="molecule type" value="Genomic_DNA"/>
</dbReference>
<reference evidence="1" key="2">
    <citation type="submission" date="2022-01" db="EMBL/GenBank/DDBJ databases">
        <authorList>
            <person name="Zivanovic Y."/>
            <person name="Moreira D."/>
            <person name="Lopez-Garcia P."/>
        </authorList>
    </citation>
    <scope>NUCLEOTIDE SEQUENCE</scope>
    <source>
        <strain evidence="1">G9</strain>
    </source>
</reference>
<keyword evidence="2" id="KW-1185">Reference proteome</keyword>
<accession>A0ABT6EY49</accession>
<evidence type="ECO:0000313" key="2">
    <source>
        <dbReference type="Proteomes" id="UP001154265"/>
    </source>
</evidence>
<dbReference type="Proteomes" id="UP001154265">
    <property type="component" value="Unassembled WGS sequence"/>
</dbReference>
<reference evidence="1" key="1">
    <citation type="journal article" date="2022" name="Genome Biol. Evol.">
        <title>A New Gene Family Diagnostic for Intracellular Biomineralization of Amorphous Ca Carbonates by Cyanobacteria.</title>
        <authorList>
            <person name="Benzerara K."/>
            <person name="Duprat E."/>
            <person name="Bitard-Feildel T."/>
            <person name="Caumes G."/>
            <person name="Cassier-Chauvat C."/>
            <person name="Chauvat F."/>
            <person name="Dezi M."/>
            <person name="Diop S.I."/>
            <person name="Gaschignard G."/>
            <person name="Gorgen S."/>
            <person name="Gugger M."/>
            <person name="Lopez-Garcia P."/>
            <person name="Millet M."/>
            <person name="Skouri-Panet F."/>
            <person name="Moreira D."/>
            <person name="Callebaut I."/>
        </authorList>
    </citation>
    <scope>NUCLEOTIDE SEQUENCE</scope>
    <source>
        <strain evidence="1">G9</strain>
    </source>
</reference>
<organism evidence="1 2">
    <name type="scientific">Candidatus Synechococcus calcipolaris G9</name>
    <dbReference type="NCBI Taxonomy" id="1497997"/>
    <lineage>
        <taxon>Bacteria</taxon>
        <taxon>Bacillati</taxon>
        <taxon>Cyanobacteriota</taxon>
        <taxon>Cyanophyceae</taxon>
        <taxon>Synechococcales</taxon>
        <taxon>Synechococcaceae</taxon>
        <taxon>Synechococcus</taxon>
    </lineage>
</organism>
<sequence>MHPFTELEMYKINLPGLSFEIGTCHLDQSHKVAKCDYGLMPTIDNLAPVWEWAKSQEVYICHCSEWGDKHYHSARRVTIEAALVRFHGYALSPFLSTKNGWVLSFSPYKIDHNDLGCLLISESGDCFLDPSENHLSEFLYIVPPNYMDQFEIDDDGEDLEPAIAP</sequence>
<evidence type="ECO:0000313" key="1">
    <source>
        <dbReference type="EMBL" id="MDG2990735.1"/>
    </source>
</evidence>
<gene>
    <name evidence="1" type="ORF">L3556_07290</name>
</gene>